<name>A0A6A6FXG4_9PEZI</name>
<proteinExistence type="predicted"/>
<sequence>IDSTTALAQFLDGLGECDGQPPRFYMDCEGNNLSRQGTLSLLTILLEPENEVHLIDVTTLGRLAFTTPGKDGRTLQAILESSKIVKVFFDIRNDSDALYSLHGIRVQGIEDIQLMELASRSGAKRTVNGLARCIQQATSIGWKERSDWKLVKEKGQKLFDPARGGGYHVFDKRPLSEEITSYCTQDVAFMPILRRAYRRDLCDAWWREIERETQARVQLSQSRSYQGKGRHMAEGPPRW</sequence>
<dbReference type="OrthoDB" id="26838at2759"/>
<dbReference type="EMBL" id="ML992570">
    <property type="protein sequence ID" value="KAF2218186.1"/>
    <property type="molecule type" value="Genomic_DNA"/>
</dbReference>
<dbReference type="GO" id="GO:0006139">
    <property type="term" value="P:nucleobase-containing compound metabolic process"/>
    <property type="evidence" value="ECO:0007669"/>
    <property type="project" value="InterPro"/>
</dbReference>
<dbReference type="SUPFAM" id="SSF53098">
    <property type="entry name" value="Ribonuclease H-like"/>
    <property type="match status" value="1"/>
</dbReference>
<protein>
    <submittedName>
        <fullName evidence="3">Ribonuclease H-like domain-containing protein</fullName>
    </submittedName>
</protein>
<feature type="region of interest" description="Disordered" evidence="1">
    <location>
        <begin position="217"/>
        <end position="239"/>
    </location>
</feature>
<feature type="non-terminal residue" evidence="3">
    <location>
        <position position="239"/>
    </location>
</feature>
<dbReference type="AlphaFoldDB" id="A0A6A6FXG4"/>
<dbReference type="InterPro" id="IPR012337">
    <property type="entry name" value="RNaseH-like_sf"/>
</dbReference>
<accession>A0A6A6FXG4</accession>
<dbReference type="GO" id="GO:0003676">
    <property type="term" value="F:nucleic acid binding"/>
    <property type="evidence" value="ECO:0007669"/>
    <property type="project" value="InterPro"/>
</dbReference>
<feature type="non-terminal residue" evidence="3">
    <location>
        <position position="1"/>
    </location>
</feature>
<dbReference type="Pfam" id="PF01612">
    <property type="entry name" value="DNA_pol_A_exo1"/>
    <property type="match status" value="1"/>
</dbReference>
<gene>
    <name evidence="3" type="ORF">BDZ85DRAFT_181265</name>
</gene>
<keyword evidence="4" id="KW-1185">Reference proteome</keyword>
<evidence type="ECO:0000259" key="2">
    <source>
        <dbReference type="Pfam" id="PF01612"/>
    </source>
</evidence>
<dbReference type="Gene3D" id="3.30.420.10">
    <property type="entry name" value="Ribonuclease H-like superfamily/Ribonuclease H"/>
    <property type="match status" value="1"/>
</dbReference>
<dbReference type="PANTHER" id="PTHR43040">
    <property type="entry name" value="RIBONUCLEASE D"/>
    <property type="match status" value="1"/>
</dbReference>
<reference evidence="4" key="1">
    <citation type="journal article" date="2020" name="Stud. Mycol.">
        <title>101 Dothideomycetes genomes: A test case for predicting lifestyles and emergence of pathogens.</title>
        <authorList>
            <person name="Haridas S."/>
            <person name="Albert R."/>
            <person name="Binder M."/>
            <person name="Bloem J."/>
            <person name="LaButti K."/>
            <person name="Salamov A."/>
            <person name="Andreopoulos B."/>
            <person name="Baker S."/>
            <person name="Barry K."/>
            <person name="Bills G."/>
            <person name="Bluhm B."/>
            <person name="Cannon C."/>
            <person name="Castanera R."/>
            <person name="Culley D."/>
            <person name="Daum C."/>
            <person name="Ezra D."/>
            <person name="Gonzalez J."/>
            <person name="Henrissat B."/>
            <person name="Kuo A."/>
            <person name="Liang C."/>
            <person name="Lipzen A."/>
            <person name="Lutzoni F."/>
            <person name="Magnuson J."/>
            <person name="Mondo S."/>
            <person name="Nolan M."/>
            <person name="Ohm R."/>
            <person name="Pangilinan J."/>
            <person name="Park H.-J."/>
            <person name="Ramirez L."/>
            <person name="Alfaro M."/>
            <person name="Sun H."/>
            <person name="Tritt A."/>
            <person name="Yoshinaga Y."/>
            <person name="Zwiers L.-H."/>
            <person name="Turgeon B."/>
            <person name="Goodwin S."/>
            <person name="Spatafora J."/>
            <person name="Crous P."/>
            <person name="Grigoriev I."/>
        </authorList>
    </citation>
    <scope>NUCLEOTIDE SEQUENCE [LARGE SCALE GENOMIC DNA]</scope>
    <source>
        <strain evidence="4">CECT 20119</strain>
    </source>
</reference>
<dbReference type="Proteomes" id="UP000799538">
    <property type="component" value="Unassembled WGS sequence"/>
</dbReference>
<feature type="domain" description="3'-5' exonuclease" evidence="2">
    <location>
        <begin position="5"/>
        <end position="193"/>
    </location>
</feature>
<evidence type="ECO:0000313" key="4">
    <source>
        <dbReference type="Proteomes" id="UP000799538"/>
    </source>
</evidence>
<organism evidence="3 4">
    <name type="scientific">Elsinoe ampelina</name>
    <dbReference type="NCBI Taxonomy" id="302913"/>
    <lineage>
        <taxon>Eukaryota</taxon>
        <taxon>Fungi</taxon>
        <taxon>Dikarya</taxon>
        <taxon>Ascomycota</taxon>
        <taxon>Pezizomycotina</taxon>
        <taxon>Dothideomycetes</taxon>
        <taxon>Dothideomycetidae</taxon>
        <taxon>Myriangiales</taxon>
        <taxon>Elsinoaceae</taxon>
        <taxon>Elsinoe</taxon>
    </lineage>
</organism>
<dbReference type="InterPro" id="IPR036397">
    <property type="entry name" value="RNaseH_sf"/>
</dbReference>
<dbReference type="InterPro" id="IPR002562">
    <property type="entry name" value="3'-5'_exonuclease_dom"/>
</dbReference>
<dbReference type="PANTHER" id="PTHR43040:SF1">
    <property type="entry name" value="RIBONUCLEASE D"/>
    <property type="match status" value="1"/>
</dbReference>
<dbReference type="GO" id="GO:0008408">
    <property type="term" value="F:3'-5' exonuclease activity"/>
    <property type="evidence" value="ECO:0007669"/>
    <property type="project" value="InterPro"/>
</dbReference>
<evidence type="ECO:0000256" key="1">
    <source>
        <dbReference type="SAM" id="MobiDB-lite"/>
    </source>
</evidence>
<evidence type="ECO:0000313" key="3">
    <source>
        <dbReference type="EMBL" id="KAF2218186.1"/>
    </source>
</evidence>